<protein>
    <submittedName>
        <fullName evidence="1">Uncharacterized protein</fullName>
    </submittedName>
</protein>
<accession>A0ABV2AV42</accession>
<comment type="caution">
    <text evidence="1">The sequence shown here is derived from an EMBL/GenBank/DDBJ whole genome shotgun (WGS) entry which is preliminary data.</text>
</comment>
<evidence type="ECO:0000313" key="2">
    <source>
        <dbReference type="Proteomes" id="UP001439008"/>
    </source>
</evidence>
<keyword evidence="2" id="KW-1185">Reference proteome</keyword>
<sequence>MSQQYRRGYDMVAGSQMTYGKHRGKDCKWIAYNDPSYILWAKKQTDWRICGKLLEAAQNRQRDLCHG</sequence>
<reference evidence="1 2" key="1">
    <citation type="journal article" date="2024" name="BMC Biol.">
        <title>Comparative genomics of Ascetosporea gives new insight into the evolutionary basis for animal parasitism in Rhizaria.</title>
        <authorList>
            <person name="Hiltunen Thoren M."/>
            <person name="Onut-Brannstrom I."/>
            <person name="Alfjorden A."/>
            <person name="Peckova H."/>
            <person name="Swords F."/>
            <person name="Hooper C."/>
            <person name="Holzer A.S."/>
            <person name="Bass D."/>
            <person name="Burki F."/>
        </authorList>
    </citation>
    <scope>NUCLEOTIDE SEQUENCE [LARGE SCALE GENOMIC DNA]</scope>
    <source>
        <strain evidence="1">20-A016</strain>
    </source>
</reference>
<dbReference type="Proteomes" id="UP001439008">
    <property type="component" value="Unassembled WGS sequence"/>
</dbReference>
<name>A0ABV2AV42_9EUKA</name>
<organism evidence="1 2">
    <name type="scientific">Bonamia ostreae</name>
    <dbReference type="NCBI Taxonomy" id="126728"/>
    <lineage>
        <taxon>Eukaryota</taxon>
        <taxon>Sar</taxon>
        <taxon>Rhizaria</taxon>
        <taxon>Endomyxa</taxon>
        <taxon>Ascetosporea</taxon>
        <taxon>Haplosporida</taxon>
        <taxon>Bonamia</taxon>
    </lineage>
</organism>
<proteinExistence type="predicted"/>
<evidence type="ECO:0000313" key="1">
    <source>
        <dbReference type="EMBL" id="MES1923258.1"/>
    </source>
</evidence>
<dbReference type="EMBL" id="JBDODL010005337">
    <property type="protein sequence ID" value="MES1923258.1"/>
    <property type="molecule type" value="Genomic_DNA"/>
</dbReference>
<gene>
    <name evidence="1" type="ORF">MHBO_004802</name>
</gene>